<evidence type="ECO:0000313" key="3">
    <source>
        <dbReference type="Proteomes" id="UP000008820"/>
    </source>
</evidence>
<dbReference type="EnsemblMetazoa" id="AAEL019893-RA">
    <property type="protein sequence ID" value="AAEL019893-PA"/>
    <property type="gene ID" value="AAEL019893"/>
</dbReference>
<name>A0A6I8TZH0_AEDAE</name>
<dbReference type="InParanoid" id="A0A6I8TZH0"/>
<feature type="region of interest" description="Disordered" evidence="1">
    <location>
        <begin position="154"/>
        <end position="173"/>
    </location>
</feature>
<reference evidence="2 3" key="1">
    <citation type="submission" date="2017-06" db="EMBL/GenBank/DDBJ databases">
        <title>Aedes aegypti genome working group (AGWG) sequencing and assembly.</title>
        <authorList>
            <consortium name="Aedes aegypti Genome Working Group (AGWG)"/>
            <person name="Matthews B.J."/>
        </authorList>
    </citation>
    <scope>NUCLEOTIDE SEQUENCE [LARGE SCALE GENOMIC DNA]</scope>
    <source>
        <strain evidence="2 3">LVP_AGWG</strain>
    </source>
</reference>
<proteinExistence type="predicted"/>
<dbReference type="EnsemblMetazoa" id="AAEL019893-RB">
    <property type="protein sequence ID" value="AAEL019893-PB"/>
    <property type="gene ID" value="AAEL019893"/>
</dbReference>
<keyword evidence="3" id="KW-1185">Reference proteome</keyword>
<dbReference type="AlphaFoldDB" id="A0A6I8TZH0"/>
<sequence length="915" mass="107148">MASKLISSLMEGEQSVEELYGTWRTGYRSDTDQGTLEILQLALDLTGYCYELQLEDVGNTANLREFVRLKLVKSAYHETGVFSKMTTHKRIFQLLELMIARNHRELLLDNIWLNYLVRMLIAFCESNEDECKMVGGYLSTLVLVNMTYVRSQLDNRRPSEDDDSSSVGDSEQHQRYVQKVSRMMLRNVEGSCGYNITLPLISELVCRMLETYPKECIVENCMLDVLTTFLQHRHCKMFQTVAVCLRNLLNTDVQEIEVADRVAKYFLGSPEKRFTQSMFTYKSSEKVCMEVIVSIQRQNYGKAVFDEAVVEKLRQQMFHSDEVIRGYAIDFHVGTLCSPDETDNGKNLEILQHILKLYVRYEHRTESLSTLIADLWQLEFFDDWQMVFNLLDEESTRQDNHFMMYSVVHVINQCFALLMKDLEQPTSPHSRLLGLLKDFMQGYPTMLQKCTSYEHAYMMLLQSAEASFHERIKQYKVNIDQYYEDLFAVLEEVAHSGRNFYVLNKNLAVIRGYWNIIMDVEQMWSELLQHYTDELYETRTKINSRNIGKCRELTEQYCDCITRLTAFLELDLDIKGHLSSLRNIVFNDCRLLEKMQLTSEQTSIFYRLYKCLFQIIVKALHAELPGNRSLDAIDATPRKTRQHLNKRVLELLRVLIKQLQKYDESLDTSVHTFFSLCDMLLLTQEATADLGIVELEFITYTVEPTLLHRMVKFLLNYLFSKKYDWHEAPVLKQKQMLTKYAQLYDLHKSLPRITDAHYIVVNFAIDTVFDKQLKDLMKILHRADPAQFCEVIAQAAFQLLQGYKSEASVKSFFKKFQSFALARLTTDNKEEYYTVMAKVVEKILNNLMHILSDPEPTVEAKRMFKLVEPLLPDVPIEERLALEHLIMRHPEYDRLSDANRRAVDRFVKHLKPQGE</sequence>
<dbReference type="Proteomes" id="UP000008820">
    <property type="component" value="Chromosome 2"/>
</dbReference>
<accession>A0A6I8TZH0</accession>
<reference evidence="2" key="2">
    <citation type="submission" date="2020-05" db="UniProtKB">
        <authorList>
            <consortium name="EnsemblMetazoa"/>
        </authorList>
    </citation>
    <scope>IDENTIFICATION</scope>
    <source>
        <strain evidence="2">LVP_AGWG</strain>
    </source>
</reference>
<gene>
    <name evidence="2" type="primary">5568235</name>
</gene>
<organism evidence="2 3">
    <name type="scientific">Aedes aegypti</name>
    <name type="common">Yellowfever mosquito</name>
    <name type="synonym">Culex aegypti</name>
    <dbReference type="NCBI Taxonomy" id="7159"/>
    <lineage>
        <taxon>Eukaryota</taxon>
        <taxon>Metazoa</taxon>
        <taxon>Ecdysozoa</taxon>
        <taxon>Arthropoda</taxon>
        <taxon>Hexapoda</taxon>
        <taxon>Insecta</taxon>
        <taxon>Pterygota</taxon>
        <taxon>Neoptera</taxon>
        <taxon>Endopterygota</taxon>
        <taxon>Diptera</taxon>
        <taxon>Nematocera</taxon>
        <taxon>Culicoidea</taxon>
        <taxon>Culicidae</taxon>
        <taxon>Culicinae</taxon>
        <taxon>Aedini</taxon>
        <taxon>Aedes</taxon>
        <taxon>Stegomyia</taxon>
    </lineage>
</organism>
<dbReference type="OrthoDB" id="7733766at2759"/>
<evidence type="ECO:0000313" key="2">
    <source>
        <dbReference type="EnsemblMetazoa" id="AAEL019893-PB"/>
    </source>
</evidence>
<protein>
    <submittedName>
        <fullName evidence="2">Uncharacterized protein</fullName>
    </submittedName>
</protein>
<evidence type="ECO:0000256" key="1">
    <source>
        <dbReference type="SAM" id="MobiDB-lite"/>
    </source>
</evidence>